<feature type="domain" description="Tyr recombinase" evidence="4">
    <location>
        <begin position="93"/>
        <end position="177"/>
    </location>
</feature>
<dbReference type="PROSITE" id="PS51900">
    <property type="entry name" value="CB"/>
    <property type="match status" value="1"/>
</dbReference>
<dbReference type="InterPro" id="IPR011010">
    <property type="entry name" value="DNA_brk_join_enz"/>
</dbReference>
<evidence type="ECO:0000259" key="5">
    <source>
        <dbReference type="PROSITE" id="PS51900"/>
    </source>
</evidence>
<dbReference type="InterPro" id="IPR002104">
    <property type="entry name" value="Integrase_catalytic"/>
</dbReference>
<accession>A0A0F9F710</accession>
<organism evidence="6">
    <name type="scientific">marine sediment metagenome</name>
    <dbReference type="NCBI Taxonomy" id="412755"/>
    <lineage>
        <taxon>unclassified sequences</taxon>
        <taxon>metagenomes</taxon>
        <taxon>ecological metagenomes</taxon>
    </lineage>
</organism>
<dbReference type="InterPro" id="IPR050090">
    <property type="entry name" value="Tyrosine_recombinase_XerCD"/>
</dbReference>
<evidence type="ECO:0000259" key="4">
    <source>
        <dbReference type="PROSITE" id="PS51898"/>
    </source>
</evidence>
<dbReference type="GO" id="GO:0003677">
    <property type="term" value="F:DNA binding"/>
    <property type="evidence" value="ECO:0007669"/>
    <property type="project" value="UniProtKB-KW"/>
</dbReference>
<gene>
    <name evidence="6" type="ORF">LCGC14_1988360</name>
</gene>
<dbReference type="InterPro" id="IPR013762">
    <property type="entry name" value="Integrase-like_cat_sf"/>
</dbReference>
<evidence type="ECO:0000256" key="3">
    <source>
        <dbReference type="ARBA" id="ARBA00023172"/>
    </source>
</evidence>
<dbReference type="GO" id="GO:0015074">
    <property type="term" value="P:DNA integration"/>
    <property type="evidence" value="ECO:0007669"/>
    <property type="project" value="UniProtKB-KW"/>
</dbReference>
<protein>
    <recommendedName>
        <fullName evidence="7">Tyr recombinase domain-containing protein</fullName>
    </recommendedName>
</protein>
<proteinExistence type="predicted"/>
<sequence length="177" mass="20862">MQPIKRFQQTIEINHYSEETHKSYRFHIDKFRVYYGDNLTVENILRHLHYLTKKGFSPSTINITRAALLYYANKVLKKEIEPKDIETIKRPKPLPKPIKMEIVEKIINNTPNLKHKIVLEILYGSGLRLGEVVKVEWKDIDFVEGILRVNRGKGNKDRLVKLGETVIIHILDYKESR</sequence>
<dbReference type="SUPFAM" id="SSF56349">
    <property type="entry name" value="DNA breaking-rejoining enzymes"/>
    <property type="match status" value="1"/>
</dbReference>
<dbReference type="InterPro" id="IPR010998">
    <property type="entry name" value="Integrase_recombinase_N"/>
</dbReference>
<dbReference type="PANTHER" id="PTHR30349">
    <property type="entry name" value="PHAGE INTEGRASE-RELATED"/>
    <property type="match status" value="1"/>
</dbReference>
<dbReference type="InterPro" id="IPR044068">
    <property type="entry name" value="CB"/>
</dbReference>
<dbReference type="InterPro" id="IPR004107">
    <property type="entry name" value="Integrase_SAM-like_N"/>
</dbReference>
<keyword evidence="1" id="KW-0229">DNA integration</keyword>
<dbReference type="PROSITE" id="PS51898">
    <property type="entry name" value="TYR_RECOMBINASE"/>
    <property type="match status" value="1"/>
</dbReference>
<dbReference type="Gene3D" id="1.10.443.10">
    <property type="entry name" value="Intergrase catalytic core"/>
    <property type="match status" value="1"/>
</dbReference>
<reference evidence="6" key="1">
    <citation type="journal article" date="2015" name="Nature">
        <title>Complex archaea that bridge the gap between prokaryotes and eukaryotes.</title>
        <authorList>
            <person name="Spang A."/>
            <person name="Saw J.H."/>
            <person name="Jorgensen S.L."/>
            <person name="Zaremba-Niedzwiedzka K."/>
            <person name="Martijn J."/>
            <person name="Lind A.E."/>
            <person name="van Eijk R."/>
            <person name="Schleper C."/>
            <person name="Guy L."/>
            <person name="Ettema T.J."/>
        </authorList>
    </citation>
    <scope>NUCLEOTIDE SEQUENCE</scope>
</reference>
<dbReference type="PANTHER" id="PTHR30349:SF41">
    <property type="entry name" value="INTEGRASE_RECOMBINASE PROTEIN MJ0367-RELATED"/>
    <property type="match status" value="1"/>
</dbReference>
<evidence type="ECO:0000313" key="6">
    <source>
        <dbReference type="EMBL" id="KKL82083.1"/>
    </source>
</evidence>
<keyword evidence="2" id="KW-0238">DNA-binding</keyword>
<feature type="domain" description="Core-binding (CB)" evidence="5">
    <location>
        <begin position="1"/>
        <end position="76"/>
    </location>
</feature>
<dbReference type="Pfam" id="PF00589">
    <property type="entry name" value="Phage_integrase"/>
    <property type="match status" value="1"/>
</dbReference>
<dbReference type="GO" id="GO:0006310">
    <property type="term" value="P:DNA recombination"/>
    <property type="evidence" value="ECO:0007669"/>
    <property type="project" value="UniProtKB-KW"/>
</dbReference>
<keyword evidence="3" id="KW-0233">DNA recombination</keyword>
<feature type="non-terminal residue" evidence="6">
    <location>
        <position position="177"/>
    </location>
</feature>
<dbReference type="Gene3D" id="1.10.150.130">
    <property type="match status" value="1"/>
</dbReference>
<evidence type="ECO:0008006" key="7">
    <source>
        <dbReference type="Google" id="ProtNLM"/>
    </source>
</evidence>
<evidence type="ECO:0000256" key="1">
    <source>
        <dbReference type="ARBA" id="ARBA00022908"/>
    </source>
</evidence>
<dbReference type="EMBL" id="LAZR01022371">
    <property type="protein sequence ID" value="KKL82083.1"/>
    <property type="molecule type" value="Genomic_DNA"/>
</dbReference>
<dbReference type="AlphaFoldDB" id="A0A0F9F710"/>
<dbReference type="Pfam" id="PF13495">
    <property type="entry name" value="Phage_int_SAM_4"/>
    <property type="match status" value="1"/>
</dbReference>
<name>A0A0F9F710_9ZZZZ</name>
<evidence type="ECO:0000256" key="2">
    <source>
        <dbReference type="ARBA" id="ARBA00023125"/>
    </source>
</evidence>
<comment type="caution">
    <text evidence="6">The sequence shown here is derived from an EMBL/GenBank/DDBJ whole genome shotgun (WGS) entry which is preliminary data.</text>
</comment>